<dbReference type="Gene3D" id="3.30.300.30">
    <property type="match status" value="1"/>
</dbReference>
<dbReference type="GO" id="GO:0016405">
    <property type="term" value="F:CoA-ligase activity"/>
    <property type="evidence" value="ECO:0007669"/>
    <property type="project" value="TreeGrafter"/>
</dbReference>
<gene>
    <name evidence="3" type="ORF">D3871_28930</name>
</gene>
<dbReference type="InterPro" id="IPR025110">
    <property type="entry name" value="AMP-bd_C"/>
</dbReference>
<dbReference type="Pfam" id="PF13193">
    <property type="entry name" value="AMP-binding_C"/>
    <property type="match status" value="1"/>
</dbReference>
<dbReference type="Pfam" id="PF00501">
    <property type="entry name" value="AMP-binding"/>
    <property type="match status" value="1"/>
</dbReference>
<dbReference type="InterPro" id="IPR000873">
    <property type="entry name" value="AMP-dep_synth/lig_dom"/>
</dbReference>
<evidence type="ECO:0000313" key="4">
    <source>
        <dbReference type="Proteomes" id="UP000265955"/>
    </source>
</evidence>
<dbReference type="RefSeq" id="WP_119772600.1">
    <property type="nucleotide sequence ID" value="NZ_QYUO01000003.1"/>
</dbReference>
<dbReference type="InterPro" id="IPR042099">
    <property type="entry name" value="ANL_N_sf"/>
</dbReference>
<accession>A0A3A3FJ83</accession>
<dbReference type="AlphaFoldDB" id="A0A3A3FJ83"/>
<dbReference type="PROSITE" id="PS00455">
    <property type="entry name" value="AMP_BINDING"/>
    <property type="match status" value="1"/>
</dbReference>
<protein>
    <submittedName>
        <fullName evidence="3">Fatty acid--CoA ligase family protein</fullName>
    </submittedName>
</protein>
<proteinExistence type="predicted"/>
<reference evidence="4" key="1">
    <citation type="submission" date="2018-09" db="EMBL/GenBank/DDBJ databases">
        <authorList>
            <person name="Zhu H."/>
        </authorList>
    </citation>
    <scope>NUCLEOTIDE SEQUENCE [LARGE SCALE GENOMIC DNA]</scope>
    <source>
        <strain evidence="4">K1R23-30</strain>
    </source>
</reference>
<dbReference type="SUPFAM" id="SSF56801">
    <property type="entry name" value="Acetyl-CoA synthetase-like"/>
    <property type="match status" value="1"/>
</dbReference>
<dbReference type="Gene3D" id="3.40.50.12780">
    <property type="entry name" value="N-terminal domain of ligase-like"/>
    <property type="match status" value="1"/>
</dbReference>
<evidence type="ECO:0000259" key="1">
    <source>
        <dbReference type="Pfam" id="PF00501"/>
    </source>
</evidence>
<keyword evidence="4" id="KW-1185">Reference proteome</keyword>
<feature type="domain" description="AMP-binding enzyme C-terminal" evidence="2">
    <location>
        <begin position="438"/>
        <end position="513"/>
    </location>
</feature>
<evidence type="ECO:0000259" key="2">
    <source>
        <dbReference type="Pfam" id="PF13193"/>
    </source>
</evidence>
<evidence type="ECO:0000313" key="3">
    <source>
        <dbReference type="EMBL" id="RJF92614.1"/>
    </source>
</evidence>
<dbReference type="OrthoDB" id="9766486at2"/>
<sequence>MSLSSLSFQDTTPCLLSTAVARWPDACAIDDGPTRLTYAGLDELRWRATRALIALGIRPGDRVGIWAPNIWEWIVAALAIHSAGAVLVPINTRMRGYEAADILDDSGARLLFCIGDFLGSYYPDLLAAHKPATLERVIVLRAREAGDDGWERFLEQGDRILQQEAQTRAEAVQPDDLSDLMFTSGTTGRPKGVMTAHGQNLRAIASWGNAVGLTAGERYLIVGPFFHAFGYKAGWLAALMHGVTIVPQQVFDAEAVLARIAGERINILPGPPTLYHSILAHPTLAEFDLSSLRAAVTGAASIPPVLIERMRRELGFKTVLTGYGLTESCGFATLCEASDDADTIATTCGRAMPGIEVRCIDGEGRTAAPNVPGEVAIRGYNIMRGYFNDEAGTREAVDAEGWLRTGDVGTLDERGYLRITDRLKDMYISGGFNCYPAEIERLLSAHPAIAQVAVVGMPDERMGEVGKAYVVLRGDAALTSAELVAWARQRMANYKAPCAVEFLRELPMNAAGKVLKHQLRRAV</sequence>
<name>A0A3A3FJ83_9BURK</name>
<dbReference type="Proteomes" id="UP000265955">
    <property type="component" value="Unassembled WGS sequence"/>
</dbReference>
<dbReference type="InterPro" id="IPR020845">
    <property type="entry name" value="AMP-binding_CS"/>
</dbReference>
<feature type="domain" description="AMP-dependent synthetase/ligase" evidence="1">
    <location>
        <begin position="18"/>
        <end position="387"/>
    </location>
</feature>
<comment type="caution">
    <text evidence="3">The sequence shown here is derived from an EMBL/GenBank/DDBJ whole genome shotgun (WGS) entry which is preliminary data.</text>
</comment>
<keyword evidence="3" id="KW-0436">Ligase</keyword>
<dbReference type="NCBIfam" id="NF005801">
    <property type="entry name" value="PRK07656.1"/>
    <property type="match status" value="1"/>
</dbReference>
<organism evidence="3 4">
    <name type="scientific">Noviherbaspirillum saxi</name>
    <dbReference type="NCBI Taxonomy" id="2320863"/>
    <lineage>
        <taxon>Bacteria</taxon>
        <taxon>Pseudomonadati</taxon>
        <taxon>Pseudomonadota</taxon>
        <taxon>Betaproteobacteria</taxon>
        <taxon>Burkholderiales</taxon>
        <taxon>Oxalobacteraceae</taxon>
        <taxon>Noviherbaspirillum</taxon>
    </lineage>
</organism>
<dbReference type="EMBL" id="QYUO01000003">
    <property type="protein sequence ID" value="RJF92614.1"/>
    <property type="molecule type" value="Genomic_DNA"/>
</dbReference>
<dbReference type="InterPro" id="IPR045851">
    <property type="entry name" value="AMP-bd_C_sf"/>
</dbReference>
<dbReference type="PANTHER" id="PTHR24096:SF267">
    <property type="entry name" value="MALONATE--COA LIGASE ACSF3, MITOCHONDRIAL"/>
    <property type="match status" value="1"/>
</dbReference>
<dbReference type="PANTHER" id="PTHR24096">
    <property type="entry name" value="LONG-CHAIN-FATTY-ACID--COA LIGASE"/>
    <property type="match status" value="1"/>
</dbReference>